<gene>
    <name evidence="1" type="ORF">BFG52_13555</name>
</gene>
<sequence>MKKLVLAVAMGAVLAGCDKNTENKNVEAELQQTASNAVEVASVVAETETAVASTVATIENEENKDLKFAAQDGSEYTLSTTDNFKTATLKDHSGKSYALKEVITASGMRLESDEGVNISLKGDEGTVEIEKDKVISVKEVK</sequence>
<dbReference type="OrthoDB" id="6712604at2"/>
<evidence type="ECO:0008006" key="3">
    <source>
        <dbReference type="Google" id="ProtNLM"/>
    </source>
</evidence>
<dbReference type="InterPro" id="IPR036328">
    <property type="entry name" value="MliC_sf"/>
</dbReference>
<name>A0A1B2M265_9GAMM</name>
<dbReference type="KEGG" id="ala:BFG52_13555"/>
<dbReference type="RefSeq" id="WP_067557314.1">
    <property type="nucleotide sequence ID" value="NZ_CP016895.1"/>
</dbReference>
<protein>
    <recommendedName>
        <fullName evidence="3">C-type lysozyme inhibitor domain-containing protein</fullName>
    </recommendedName>
</protein>
<organism evidence="1 2">
    <name type="scientific">Acinetobacter larvae</name>
    <dbReference type="NCBI Taxonomy" id="1789224"/>
    <lineage>
        <taxon>Bacteria</taxon>
        <taxon>Pseudomonadati</taxon>
        <taxon>Pseudomonadota</taxon>
        <taxon>Gammaproteobacteria</taxon>
        <taxon>Moraxellales</taxon>
        <taxon>Moraxellaceae</taxon>
        <taxon>Acinetobacter</taxon>
    </lineage>
</organism>
<dbReference type="SUPFAM" id="SSF141488">
    <property type="entry name" value="YdhA-like"/>
    <property type="match status" value="1"/>
</dbReference>
<reference evidence="1 2" key="1">
    <citation type="submission" date="2016-08" db="EMBL/GenBank/DDBJ databases">
        <authorList>
            <person name="Seilhamer J.J."/>
        </authorList>
    </citation>
    <scope>NUCLEOTIDE SEQUENCE [LARGE SCALE GENOMIC DNA]</scope>
    <source>
        <strain evidence="1 2">BRTC-1</strain>
    </source>
</reference>
<evidence type="ECO:0000313" key="1">
    <source>
        <dbReference type="EMBL" id="AOA59278.1"/>
    </source>
</evidence>
<keyword evidence="2" id="KW-1185">Reference proteome</keyword>
<proteinExistence type="predicted"/>
<dbReference type="STRING" id="1789224.BFG52_13555"/>
<dbReference type="PROSITE" id="PS51257">
    <property type="entry name" value="PROKAR_LIPOPROTEIN"/>
    <property type="match status" value="1"/>
</dbReference>
<dbReference type="AlphaFoldDB" id="A0A1B2M265"/>
<dbReference type="Proteomes" id="UP000093391">
    <property type="component" value="Chromosome"/>
</dbReference>
<accession>A0A1B2M265</accession>
<evidence type="ECO:0000313" key="2">
    <source>
        <dbReference type="Proteomes" id="UP000093391"/>
    </source>
</evidence>
<dbReference type="EMBL" id="CP016895">
    <property type="protein sequence ID" value="AOA59278.1"/>
    <property type="molecule type" value="Genomic_DNA"/>
</dbReference>